<protein>
    <submittedName>
        <fullName evidence="1">Uncharacterized protein</fullName>
    </submittedName>
</protein>
<comment type="caution">
    <text evidence="1">The sequence shown here is derived from an EMBL/GenBank/DDBJ whole genome shotgun (WGS) entry which is preliminary data.</text>
</comment>
<sequence>MKIPHGAASCSVLSGFPFFFPSICPLSAITRLSHGVFQPPFSVQYGVHQMMCCPPDVVTSPSVTEQIIISYQMGVCNALTRLLFRCRPGIQVHASFPPSSSTRQVRLMQSTGPCN</sequence>
<keyword evidence="2" id="KW-1185">Reference proteome</keyword>
<evidence type="ECO:0000313" key="1">
    <source>
        <dbReference type="EMBL" id="KAL2852920.1"/>
    </source>
</evidence>
<reference evidence="1 2" key="1">
    <citation type="submission" date="2024-07" db="EMBL/GenBank/DDBJ databases">
        <title>Section-level genome sequencing and comparative genomics of Aspergillus sections Usti and Cavernicolus.</title>
        <authorList>
            <consortium name="Lawrence Berkeley National Laboratory"/>
            <person name="Nybo J.L."/>
            <person name="Vesth T.C."/>
            <person name="Theobald S."/>
            <person name="Frisvad J.C."/>
            <person name="Larsen T.O."/>
            <person name="Kjaerboelling I."/>
            <person name="Rothschild-Mancinelli K."/>
            <person name="Lyhne E.K."/>
            <person name="Kogle M.E."/>
            <person name="Barry K."/>
            <person name="Clum A."/>
            <person name="Na H."/>
            <person name="Ledsgaard L."/>
            <person name="Lin J."/>
            <person name="Lipzen A."/>
            <person name="Kuo A."/>
            <person name="Riley R."/>
            <person name="Mondo S."/>
            <person name="Labutti K."/>
            <person name="Haridas S."/>
            <person name="Pangalinan J."/>
            <person name="Salamov A.A."/>
            <person name="Simmons B.A."/>
            <person name="Magnuson J.K."/>
            <person name="Chen J."/>
            <person name="Drula E."/>
            <person name="Henrissat B."/>
            <person name="Wiebenga A."/>
            <person name="Lubbers R.J."/>
            <person name="Gomes A.C."/>
            <person name="Makela M.R."/>
            <person name="Stajich J."/>
            <person name="Grigoriev I.V."/>
            <person name="Mortensen U.H."/>
            <person name="De Vries R.P."/>
            <person name="Baker S.E."/>
            <person name="Andersen M.R."/>
        </authorList>
    </citation>
    <scope>NUCLEOTIDE SEQUENCE [LARGE SCALE GENOMIC DNA]</scope>
    <source>
        <strain evidence="1 2">CBS 123904</strain>
    </source>
</reference>
<proteinExistence type="predicted"/>
<gene>
    <name evidence="1" type="ORF">BJY01DRAFT_82840</name>
</gene>
<dbReference type="EMBL" id="JBFXLU010000022">
    <property type="protein sequence ID" value="KAL2852920.1"/>
    <property type="molecule type" value="Genomic_DNA"/>
</dbReference>
<name>A0ABR4KKW8_9EURO</name>
<evidence type="ECO:0000313" key="2">
    <source>
        <dbReference type="Proteomes" id="UP001610446"/>
    </source>
</evidence>
<organism evidence="1 2">
    <name type="scientific">Aspergillus pseudoustus</name>
    <dbReference type="NCBI Taxonomy" id="1810923"/>
    <lineage>
        <taxon>Eukaryota</taxon>
        <taxon>Fungi</taxon>
        <taxon>Dikarya</taxon>
        <taxon>Ascomycota</taxon>
        <taxon>Pezizomycotina</taxon>
        <taxon>Eurotiomycetes</taxon>
        <taxon>Eurotiomycetidae</taxon>
        <taxon>Eurotiales</taxon>
        <taxon>Aspergillaceae</taxon>
        <taxon>Aspergillus</taxon>
        <taxon>Aspergillus subgen. Nidulantes</taxon>
    </lineage>
</organism>
<dbReference type="Proteomes" id="UP001610446">
    <property type="component" value="Unassembled WGS sequence"/>
</dbReference>
<accession>A0ABR4KKW8</accession>